<organism evidence="1">
    <name type="scientific">Homo sapiens</name>
    <name type="common">Human</name>
    <dbReference type="NCBI Taxonomy" id="9606"/>
    <lineage>
        <taxon>Eukaryota</taxon>
        <taxon>Metazoa</taxon>
        <taxon>Chordata</taxon>
        <taxon>Craniata</taxon>
        <taxon>Vertebrata</taxon>
        <taxon>Euteleostomi</taxon>
        <taxon>Mammalia</taxon>
        <taxon>Eutheria</taxon>
        <taxon>Euarchontoglires</taxon>
        <taxon>Primates</taxon>
        <taxon>Haplorrhini</taxon>
        <taxon>Catarrhini</taxon>
        <taxon>Hominidae</taxon>
        <taxon>Homo</taxon>
    </lineage>
</organism>
<protein>
    <submittedName>
        <fullName evidence="1">Uncharacterized protein</fullName>
    </submittedName>
</protein>
<proteinExistence type="evidence at transcript level"/>
<accession>Q9P2Z8</accession>
<reference evidence="1" key="1">
    <citation type="journal article" date="1992" name="Biochem. Biophys. Res. Commun.">
        <title>Molecular cloning and characterization of the platelet-activating factor receptor gene expressed in the human heart.</title>
        <authorList>
            <person name="Sugimoto T."/>
            <person name="Tsuchimochi H."/>
            <person name="McGregor C.G.A."/>
            <person name="Mutoh H."/>
            <person name="Shimizu T."/>
            <person name="Kurachi Y."/>
        </authorList>
    </citation>
    <scope>NUCLEOTIDE SEQUENCE</scope>
    <source>
        <tissue evidence="1">Heart ventricle</tissue>
    </source>
</reference>
<dbReference type="AlphaFoldDB" id="Q9P2Z8"/>
<evidence type="ECO:0000313" key="1">
    <source>
        <dbReference type="EMBL" id="AAB24696.1"/>
    </source>
</evidence>
<dbReference type="EMBL" id="S52624">
    <property type="protein sequence ID" value="AAB24696.1"/>
    <property type="molecule type" value="mRNA"/>
</dbReference>
<dbReference type="PIR" id="JC1360">
    <property type="entry name" value="JC1360"/>
</dbReference>
<name>Q9P2Z8_HUMAN</name>
<sequence length="30" mass="3258">MLSGDPHLPQPLCHCLDHCPCCFSGTTRTS</sequence>